<dbReference type="Gene3D" id="3.10.129.110">
    <property type="entry name" value="Polyketide synthase dehydratase"/>
    <property type="match status" value="1"/>
</dbReference>
<evidence type="ECO:0000256" key="2">
    <source>
        <dbReference type="ARBA" id="ARBA00022553"/>
    </source>
</evidence>
<evidence type="ECO:0000256" key="8">
    <source>
        <dbReference type="SAM" id="MobiDB-lite"/>
    </source>
</evidence>
<dbReference type="GO" id="GO:0004315">
    <property type="term" value="F:3-oxoacyl-[acyl-carrier-protein] synthase activity"/>
    <property type="evidence" value="ECO:0007669"/>
    <property type="project" value="InterPro"/>
</dbReference>
<gene>
    <name evidence="12" type="ORF">PENVUL_c024G06039</name>
</gene>
<organism evidence="12 13">
    <name type="scientific">Penicillium vulpinum</name>
    <dbReference type="NCBI Taxonomy" id="29845"/>
    <lineage>
        <taxon>Eukaryota</taxon>
        <taxon>Fungi</taxon>
        <taxon>Dikarya</taxon>
        <taxon>Ascomycota</taxon>
        <taxon>Pezizomycotina</taxon>
        <taxon>Eurotiomycetes</taxon>
        <taxon>Eurotiomycetidae</taxon>
        <taxon>Eurotiales</taxon>
        <taxon>Aspergillaceae</taxon>
        <taxon>Penicillium</taxon>
    </lineage>
</organism>
<dbReference type="InterPro" id="IPR016036">
    <property type="entry name" value="Malonyl_transacylase_ACP-bd"/>
</dbReference>
<evidence type="ECO:0000256" key="4">
    <source>
        <dbReference type="ARBA" id="ARBA00022857"/>
    </source>
</evidence>
<dbReference type="Pfam" id="PF07993">
    <property type="entry name" value="NAD_binding_4"/>
    <property type="match status" value="1"/>
</dbReference>
<dbReference type="SUPFAM" id="SSF52151">
    <property type="entry name" value="FabD/lysophospholipase-like"/>
    <property type="match status" value="1"/>
</dbReference>
<dbReference type="GO" id="GO:0030639">
    <property type="term" value="P:polyketide biosynthetic process"/>
    <property type="evidence" value="ECO:0007669"/>
    <property type="project" value="UniProtKB-ARBA"/>
</dbReference>
<dbReference type="InterPro" id="IPR014031">
    <property type="entry name" value="Ketoacyl_synth_C"/>
</dbReference>
<dbReference type="GO" id="GO:0031177">
    <property type="term" value="F:phosphopantetheine binding"/>
    <property type="evidence" value="ECO:0007669"/>
    <property type="project" value="InterPro"/>
</dbReference>
<dbReference type="PROSITE" id="PS52019">
    <property type="entry name" value="PKS_MFAS_DH"/>
    <property type="match status" value="1"/>
</dbReference>
<keyword evidence="5" id="KW-0511">Multifunctional enzyme</keyword>
<dbReference type="Pfam" id="PF00550">
    <property type="entry name" value="PP-binding"/>
    <property type="match status" value="2"/>
</dbReference>
<dbReference type="Pfam" id="PF00109">
    <property type="entry name" value="ketoacyl-synt"/>
    <property type="match status" value="1"/>
</dbReference>
<feature type="active site" description="Proton donor; for dehydratase activity" evidence="7">
    <location>
        <position position="1582"/>
    </location>
</feature>
<evidence type="ECO:0000256" key="6">
    <source>
        <dbReference type="ARBA" id="ARBA00023315"/>
    </source>
</evidence>
<keyword evidence="6" id="KW-0012">Acyltransferase</keyword>
<accession>A0A1V6RUI9</accession>
<dbReference type="SMART" id="SM00825">
    <property type="entry name" value="PKS_KS"/>
    <property type="match status" value="1"/>
</dbReference>
<keyword evidence="1" id="KW-0596">Phosphopantetheine</keyword>
<dbReference type="Gene3D" id="3.40.50.720">
    <property type="entry name" value="NAD(P)-binding Rossmann-like Domain"/>
    <property type="match status" value="1"/>
</dbReference>
<dbReference type="InterPro" id="IPR018201">
    <property type="entry name" value="Ketoacyl_synth_AS"/>
</dbReference>
<evidence type="ECO:0000259" key="10">
    <source>
        <dbReference type="PROSITE" id="PS52004"/>
    </source>
</evidence>
<evidence type="ECO:0000259" key="9">
    <source>
        <dbReference type="PROSITE" id="PS50075"/>
    </source>
</evidence>
<dbReference type="Pfam" id="PF02801">
    <property type="entry name" value="Ketoacyl-synt_C"/>
    <property type="match status" value="1"/>
</dbReference>
<feature type="compositionally biased region" description="Basic and acidic residues" evidence="8">
    <location>
        <begin position="1823"/>
        <end position="1832"/>
    </location>
</feature>
<dbReference type="SMART" id="SM00827">
    <property type="entry name" value="PKS_AT"/>
    <property type="match status" value="1"/>
</dbReference>
<keyword evidence="13" id="KW-1185">Reference proteome</keyword>
<dbReference type="InterPro" id="IPR036291">
    <property type="entry name" value="NAD(P)-bd_dom_sf"/>
</dbReference>
<dbReference type="InterPro" id="IPR036736">
    <property type="entry name" value="ACP-like_sf"/>
</dbReference>
<comment type="caution">
    <text evidence="12">The sequence shown here is derived from an EMBL/GenBank/DDBJ whole genome shotgun (WGS) entry which is preliminary data.</text>
</comment>
<dbReference type="Gene3D" id="3.40.47.10">
    <property type="match status" value="1"/>
</dbReference>
<dbReference type="SMART" id="SM00823">
    <property type="entry name" value="PKS_PP"/>
    <property type="match status" value="2"/>
</dbReference>
<dbReference type="InterPro" id="IPR032088">
    <property type="entry name" value="SAT"/>
</dbReference>
<dbReference type="InterPro" id="IPR016035">
    <property type="entry name" value="Acyl_Trfase/lysoPLipase"/>
</dbReference>
<dbReference type="Gene3D" id="1.10.1200.10">
    <property type="entry name" value="ACP-like"/>
    <property type="match status" value="2"/>
</dbReference>
<dbReference type="InterPro" id="IPR016039">
    <property type="entry name" value="Thiolase-like"/>
</dbReference>
<feature type="domain" description="Carrier" evidence="9">
    <location>
        <begin position="1741"/>
        <end position="1815"/>
    </location>
</feature>
<feature type="domain" description="Carrier" evidence="9">
    <location>
        <begin position="1843"/>
        <end position="1917"/>
    </location>
</feature>
<dbReference type="InterPro" id="IPR042104">
    <property type="entry name" value="PKS_dehydratase_sf"/>
</dbReference>
<evidence type="ECO:0008006" key="14">
    <source>
        <dbReference type="Google" id="ProtNLM"/>
    </source>
</evidence>
<dbReference type="Pfam" id="PF16073">
    <property type="entry name" value="SAT"/>
    <property type="match status" value="1"/>
</dbReference>
<dbReference type="Gene3D" id="3.30.70.3290">
    <property type="match status" value="1"/>
</dbReference>
<dbReference type="InterPro" id="IPR014030">
    <property type="entry name" value="Ketoacyl_synth_N"/>
</dbReference>
<dbReference type="SUPFAM" id="SSF53901">
    <property type="entry name" value="Thiolase-like"/>
    <property type="match status" value="1"/>
</dbReference>
<dbReference type="InterPro" id="IPR009081">
    <property type="entry name" value="PP-bd_ACP"/>
</dbReference>
<feature type="domain" description="PKS/mFAS DH" evidence="11">
    <location>
        <begin position="1359"/>
        <end position="1678"/>
    </location>
</feature>
<reference evidence="13" key="1">
    <citation type="journal article" date="2017" name="Nat. Microbiol.">
        <title>Global analysis of biosynthetic gene clusters reveals vast potential of secondary metabolite production in Penicillium species.</title>
        <authorList>
            <person name="Nielsen J.C."/>
            <person name="Grijseels S."/>
            <person name="Prigent S."/>
            <person name="Ji B."/>
            <person name="Dainat J."/>
            <person name="Nielsen K.F."/>
            <person name="Frisvad J.C."/>
            <person name="Workman M."/>
            <person name="Nielsen J."/>
        </authorList>
    </citation>
    <scope>NUCLEOTIDE SEQUENCE [LARGE SCALE GENOMIC DNA]</scope>
    <source>
        <strain evidence="13">IBT 29486</strain>
    </source>
</reference>
<dbReference type="InterPro" id="IPR050091">
    <property type="entry name" value="PKS_NRPS_Biosynth_Enz"/>
</dbReference>
<dbReference type="InterPro" id="IPR014043">
    <property type="entry name" value="Acyl_transferase_dom"/>
</dbReference>
<name>A0A1V6RUI9_9EURO</name>
<dbReference type="PROSITE" id="PS00606">
    <property type="entry name" value="KS3_1"/>
    <property type="match status" value="1"/>
</dbReference>
<dbReference type="CDD" id="cd00833">
    <property type="entry name" value="PKS"/>
    <property type="match status" value="1"/>
</dbReference>
<dbReference type="OrthoDB" id="329835at2759"/>
<protein>
    <recommendedName>
        <fullName evidence="14">Carrier domain-containing protein</fullName>
    </recommendedName>
</protein>
<evidence type="ECO:0000256" key="1">
    <source>
        <dbReference type="ARBA" id="ARBA00022450"/>
    </source>
</evidence>
<feature type="region of interest" description="C-terminal hotdog fold" evidence="7">
    <location>
        <begin position="1524"/>
        <end position="1678"/>
    </location>
</feature>
<dbReference type="Proteomes" id="UP000191518">
    <property type="component" value="Unassembled WGS sequence"/>
</dbReference>
<feature type="domain" description="Ketosynthase family 3 (KS3)" evidence="10">
    <location>
        <begin position="435"/>
        <end position="854"/>
    </location>
</feature>
<feature type="region of interest" description="Disordered" evidence="8">
    <location>
        <begin position="1819"/>
        <end position="1841"/>
    </location>
</feature>
<dbReference type="PROSITE" id="PS52004">
    <property type="entry name" value="KS3_2"/>
    <property type="match status" value="1"/>
</dbReference>
<keyword evidence="4" id="KW-0521">NADP</keyword>
<feature type="compositionally biased region" description="Acidic residues" evidence="8">
    <location>
        <begin position="1928"/>
        <end position="1940"/>
    </location>
</feature>
<dbReference type="InterPro" id="IPR029063">
    <property type="entry name" value="SAM-dependent_MTases_sf"/>
</dbReference>
<dbReference type="GO" id="GO:0006633">
    <property type="term" value="P:fatty acid biosynthetic process"/>
    <property type="evidence" value="ECO:0007669"/>
    <property type="project" value="InterPro"/>
</dbReference>
<dbReference type="InterPro" id="IPR001227">
    <property type="entry name" value="Ac_transferase_dom_sf"/>
</dbReference>
<dbReference type="InterPro" id="IPR020841">
    <property type="entry name" value="PKS_Beta-ketoAc_synthase_dom"/>
</dbReference>
<feature type="region of interest" description="Disordered" evidence="8">
    <location>
        <begin position="1924"/>
        <end position="1974"/>
    </location>
</feature>
<dbReference type="Gene3D" id="3.40.366.10">
    <property type="entry name" value="Malonyl-Coenzyme A Acyl Carrier Protein, domain 2"/>
    <property type="match status" value="2"/>
</dbReference>
<dbReference type="PANTHER" id="PTHR43775">
    <property type="entry name" value="FATTY ACID SYNTHASE"/>
    <property type="match status" value="1"/>
</dbReference>
<dbReference type="InterPro" id="IPR049900">
    <property type="entry name" value="PKS_mFAS_DH"/>
</dbReference>
<feature type="region of interest" description="N-terminal hotdog fold" evidence="7">
    <location>
        <begin position="1359"/>
        <end position="1492"/>
    </location>
</feature>
<evidence type="ECO:0000313" key="13">
    <source>
        <dbReference type="Proteomes" id="UP000191518"/>
    </source>
</evidence>
<dbReference type="SUPFAM" id="SSF55048">
    <property type="entry name" value="Probable ACP-binding domain of malonyl-CoA ACP transacylase"/>
    <property type="match status" value="1"/>
</dbReference>
<dbReference type="SUPFAM" id="SSF47336">
    <property type="entry name" value="ACP-like"/>
    <property type="match status" value="2"/>
</dbReference>
<dbReference type="SUPFAM" id="SSF51735">
    <property type="entry name" value="NAD(P)-binding Rossmann-fold domains"/>
    <property type="match status" value="1"/>
</dbReference>
<sequence length="2790" mass="306034">MSRTKTNSAGPAVDASRELATTFIFGPHIGTFTKQAMDKHVRPIAQGPHREWILKAITGLTGYWETLSEKIPEVGAAIPGHEQLSDLDAWFRHEQTNMLPEAELPNIIITPLMVLIQLTQYWQYLELTQDSTAGGDLHANLVAQQQLHQQSEKTNRFESLGFCGGMLSAIAVASAHNRHELEKYGSVAVRLAMLLGALADARNVWDSARGKGRSTAFAVAWISPKQEDEVRRIIESLSPDSYLAVMFDATRATVITTENTAPLLSNRLRAEAGAIVQELGMRAHIHSPDSAWKIYADMLVEMCNAMEGLQYAAADKMALTTYNNRAEGKAVQAPNVTEMLVQGILVHQCNWFGTFSSVMADKQPLLVTLGLQKCVPPSMMRRVGKRQIYVPDDAARLSPPVKPLTEIRVPEPSSSFIPSQFQLPVPSTPDLNDKKDSIAVIGMSVKTAGADDLLEFADMLKTGESQHEIITGDRLPQDVLFREGPEGQRNWYGCFVRDSDAFDHRFFKRSPRESAAIDPQGRIALEAAYQAVEQSGYFAMSQPDKHVGVYHGLAAVDYDQNAFSNEPNAFTATGQLRSFISGRLSHFFGWTGPSMTLDTACSSSMVALHTACLNIMAGECTAALVGGSSIITSMLWHQDMAAGNFLSPTGQCKPFDDNADGYCRAEGFGFVFLKKLSDAVRDGNPVLATIPSTGVYQNQNSTPLFVPNAPSLSRLLTDVVRKSGVPAKDISLVEAHGTGTAVGDPAEYESIRSALGGPVSGRRNKLAIGSVKGFVGHAEGASGVLSLIKVIMMMHQGFIPPQASFTKMNHNIDVRPDDMMEVITKLRSWDDKHKVALINNYGACGSNASMIVAQAKAPSRGRSRITSENCQYPFWIPGMDPRAIAAYRTKLASYLSSLATTPYSLADISFNMSQQSNRGLPHGYIFTCRSLHELEEKLRQGVEAESNAAVPTSITSIKLERPVILCFGGQISQSIGLDRNLYESIPVFRQHLDEVDSVVTSLGVPSIYPDIFMREQVRDVIHLQTMLFAMQYACAKSWEDCGLQSKVVAVVGHSFGEITALCVAGVLTLQDAVRLVAARATLVRDLWGPESGAMMAVEADESRVHDLVQAANGASDSDGSVSIACYNGPRSFTLAGTTAALDAVQLLIDGKSFQVKSKRLVVTNAFHSKLVDKLVDGLGEVGKQLKFHPAVIPIERATAEASQGELDWTFVPQQMRQPVFFNHAVQRLSKKHPDVIFLEAGSNSTITAMAARALAPTKSDQHFQSLSVTNCKSGLDGLADATVALWKQGLRVKFWAHHLLQASDYPTMVLPPYQFDKSPSSRHWLPIQSPLKEVNKRAAQMLLDQTGLLPAEAGGKQKPSALWTFIGYQDSSMNHARFRINTESDQYMELVSAHVVAHTAPICPATLEFDIMIEAVLSLHPEWAKAGAMQPVVRDMVNHSPICFDPSRAFYLDLVAADATQEWKARFFSVENESAREETHADACVQVRSQEDQQYIKEFSQLARLVSYNRTQELLHAGLDEDGVEILQGRQVYRAFGQVVDYSDIYRGVRYVVGSGFECAGLVQLDAKHRRPNTWLDVPLSDSFAQIGGMWTNLMSPETSRLSEDIYIAKGVELLMRAPTHQRAAHAGIDAWHVYGRHARQGERSYMTDIFIFDPTTGELAEVMLGVQWGRVAKTSMSRMLQMRTKDDSVLRIKSAPNVSLHQPKAAARSVDASITTANHAIQAKSPPRGNAQLVSASVRRDMTDEVRSLVARLTGIESIELELDVEIAEYGIDSLMGMEFGREVERMFKCALDPAQQMEATTLRKFVVCVENAMFGSGSPERTNEHLQPPKREKRSSKVQTKDMTEAVCKLVATVTGFDTDEMGLDADIAEFGIDSLMGMELGREVERAFGCTLDQTEQMSANTLRKFIACVENAVLKATNGASGENYDEEQSGDEDDSSGNSTAVIIGEHDVDSSDSWSDSSPLLTPPSETIVVPTSSPSKLALSASDLLISFDQVKQATDKVLGQYHVDQFERAFLASSNRLCTALIVEAFDKLGCPLHSATPGQRLNRVSFPPQHARLGQWLNRFLERDARLVDIDSTTGQVTRTWLAVPSKTSHTMVPDLLAQHPNFATATRLAYHAGQELTAILSSQLDGSSIILDNAKGVALLEALHTEYPFFRAGYDQIQEVVKCVLERLPASHAGETFKVLEVGAGTGGLTLVMASLFSALDRPVEYIVTDSSHLMVGRARRRLEQQYPFIRFAVHDVTNIVDQALHGQHLVLINASSNVTSFSNVRPVLRSDGFLLALQMTRDVPWASLVFGLVDSGLRHATAEPEHWERELHDAGFGHVDWTDGHMSANAYQTVIMAMASGTQGPRSPKASPLKEATVIDHGARTTEAERLVQQYANGWATPNMLRLQAKMQNNGQAPSRGAVVLVTGATGSLGSHIVQKLAENPTVAQVVCVNRDSASVPGLQRQQEAFQERGIKLAPRSRAKLRVLATDTAKRQLGLPVHEYTWLVQNITHIIHNAWPMSWTRPVAAFAPQLQSMRNLLDLARDAAIAPGRNRVRVGFQFVSSIGVVGQSGTTGRVLERRVPVSSTVPIGYAEAKWVCEALLDETLHKFPALFRPQVTRPGQIAGSSTSGYWNTVEHLPFFIKSAQALGAWPELNGIMQWVPVDLSAAVMADLVLNPNASHPVYHVDNPVGQPWNEMNQFFARALGIPSSTDLVPFKEWVRRVRASPLVPETENPAARPGMPDWLESNFERMACGGLILDTEQAQAHSSTMAREVGPVGEEVVSRFVEYWRKAGFLH</sequence>
<evidence type="ECO:0000256" key="7">
    <source>
        <dbReference type="PROSITE-ProRule" id="PRU01363"/>
    </source>
</evidence>
<keyword evidence="3" id="KW-0808">Transferase</keyword>
<dbReference type="Gene3D" id="3.40.50.150">
    <property type="entry name" value="Vaccinia Virus protein VP39"/>
    <property type="match status" value="1"/>
</dbReference>
<dbReference type="PANTHER" id="PTHR43775:SF14">
    <property type="entry name" value="ITERATIVE POLYKETIDE SYNTHASE AFOE-RELATED"/>
    <property type="match status" value="1"/>
</dbReference>
<dbReference type="SUPFAM" id="SSF53335">
    <property type="entry name" value="S-adenosyl-L-methionine-dependent methyltransferases"/>
    <property type="match status" value="1"/>
</dbReference>
<dbReference type="CDD" id="cd02440">
    <property type="entry name" value="AdoMet_MTases"/>
    <property type="match status" value="1"/>
</dbReference>
<evidence type="ECO:0000256" key="5">
    <source>
        <dbReference type="ARBA" id="ARBA00023268"/>
    </source>
</evidence>
<dbReference type="PROSITE" id="PS50075">
    <property type="entry name" value="CARRIER"/>
    <property type="match status" value="2"/>
</dbReference>
<proteinExistence type="predicted"/>
<dbReference type="STRING" id="29845.A0A1V6RUI9"/>
<dbReference type="InterPro" id="IPR013120">
    <property type="entry name" value="FAR_NAD-bd"/>
</dbReference>
<dbReference type="InterPro" id="IPR041698">
    <property type="entry name" value="Methyltransf_25"/>
</dbReference>
<evidence type="ECO:0000313" key="12">
    <source>
        <dbReference type="EMBL" id="OQE05435.1"/>
    </source>
</evidence>
<dbReference type="PROSITE" id="PS00012">
    <property type="entry name" value="PHOSPHOPANTETHEINE"/>
    <property type="match status" value="1"/>
</dbReference>
<dbReference type="Pfam" id="PF18558">
    <property type="entry name" value="HTH_51"/>
    <property type="match status" value="1"/>
</dbReference>
<dbReference type="GO" id="GO:0004312">
    <property type="term" value="F:fatty acid synthase activity"/>
    <property type="evidence" value="ECO:0007669"/>
    <property type="project" value="TreeGrafter"/>
</dbReference>
<dbReference type="EMBL" id="MDYP01000024">
    <property type="protein sequence ID" value="OQE05435.1"/>
    <property type="molecule type" value="Genomic_DNA"/>
</dbReference>
<dbReference type="InterPro" id="IPR041068">
    <property type="entry name" value="HTH_51"/>
</dbReference>
<feature type="active site" description="Proton acceptor; for dehydratase activity" evidence="7">
    <location>
        <position position="1394"/>
    </location>
</feature>
<dbReference type="InterPro" id="IPR020806">
    <property type="entry name" value="PKS_PP-bd"/>
</dbReference>
<evidence type="ECO:0000256" key="3">
    <source>
        <dbReference type="ARBA" id="ARBA00022679"/>
    </source>
</evidence>
<dbReference type="Pfam" id="PF13649">
    <property type="entry name" value="Methyltransf_25"/>
    <property type="match status" value="1"/>
</dbReference>
<dbReference type="Pfam" id="PF00698">
    <property type="entry name" value="Acyl_transf_1"/>
    <property type="match status" value="1"/>
</dbReference>
<keyword evidence="2" id="KW-0597">Phosphoprotein</keyword>
<dbReference type="InterPro" id="IPR006162">
    <property type="entry name" value="Ppantetheine_attach_site"/>
</dbReference>
<evidence type="ECO:0000259" key="11">
    <source>
        <dbReference type="PROSITE" id="PS52019"/>
    </source>
</evidence>